<dbReference type="Proteomes" id="UP001155034">
    <property type="component" value="Unassembled WGS sequence"/>
</dbReference>
<reference evidence="2" key="1">
    <citation type="submission" date="2022-08" db="EMBL/GenBank/DDBJ databases">
        <title>Genomic Encyclopedia of Type Strains, Phase V (KMG-V): Genome sequencing to study the core and pangenomes of soil and plant-associated prokaryotes.</title>
        <authorList>
            <person name="Whitman W."/>
        </authorList>
    </citation>
    <scope>NUCLEOTIDE SEQUENCE</scope>
    <source>
        <strain evidence="2">SP2016B</strain>
    </source>
</reference>
<dbReference type="RefSeq" id="WP_259039479.1">
    <property type="nucleotide sequence ID" value="NZ_JANTYX010000012.1"/>
</dbReference>
<gene>
    <name evidence="2" type="ORF">GGP82_003271</name>
</gene>
<feature type="coiled-coil region" evidence="1">
    <location>
        <begin position="224"/>
        <end position="255"/>
    </location>
</feature>
<accession>A0A9X2U4D3</accession>
<dbReference type="EMBL" id="JANTYZ010000018">
    <property type="protein sequence ID" value="MCS3866691.1"/>
    <property type="molecule type" value="Genomic_DNA"/>
</dbReference>
<evidence type="ECO:0000313" key="2">
    <source>
        <dbReference type="EMBL" id="MCS3866691.1"/>
    </source>
</evidence>
<keyword evidence="1" id="KW-0175">Coiled coil</keyword>
<protein>
    <submittedName>
        <fullName evidence="2">Glutathione S-transferase</fullName>
    </submittedName>
</protein>
<comment type="caution">
    <text evidence="2">The sequence shown here is derived from an EMBL/GenBank/DDBJ whole genome shotgun (WGS) entry which is preliminary data.</text>
</comment>
<proteinExistence type="predicted"/>
<evidence type="ECO:0000256" key="1">
    <source>
        <dbReference type="SAM" id="Coils"/>
    </source>
</evidence>
<name>A0A9X2U4D3_9BACT</name>
<evidence type="ECO:0000313" key="3">
    <source>
        <dbReference type="Proteomes" id="UP001155034"/>
    </source>
</evidence>
<dbReference type="AlphaFoldDB" id="A0A9X2U4D3"/>
<sequence length="410" mass="46646">MSTPDIKAFFRLAHQHFDALEALFNTREGLRETELRPLLDDGSPHTASVGHVFRELQSHRLIEPRPEETASFELTQPVRGLFREFRRKQKLSTPKAIKAYLDRLEELMERLEERVGQSARAGVGRVLEDIDTEIEKIRTLSRSNREAVLNRVTELRAETRSDSVRERFRMINELLEDYVTPLKNIVQNRGAFETLFSDLKTALSEAQTVFSDDPTMARAFTSTKARLQRVRKAVLENFEAARQETTRLYEQHETNSEILKGASSLLNRVHHEDAGVLDFTSKMKLASFTMRTVFQDEGLSPYLREMSGYEPPDPAPIQEPSSAGAPPVLDREALIADAHRACPIPDAMRWLVGAFDEGGLRRTLRAYRYLLQSPELSATFQDNRKEYDLGDTMLSATPVQMTVDESSSSS</sequence>
<organism evidence="2 3">
    <name type="scientific">Salinibacter ruber</name>
    <dbReference type="NCBI Taxonomy" id="146919"/>
    <lineage>
        <taxon>Bacteria</taxon>
        <taxon>Pseudomonadati</taxon>
        <taxon>Rhodothermota</taxon>
        <taxon>Rhodothermia</taxon>
        <taxon>Rhodothermales</taxon>
        <taxon>Salinibacteraceae</taxon>
        <taxon>Salinibacter</taxon>
    </lineage>
</organism>